<evidence type="ECO:0000256" key="2">
    <source>
        <dbReference type="ARBA" id="ARBA00022525"/>
    </source>
</evidence>
<feature type="region of interest" description="Disordered" evidence="4">
    <location>
        <begin position="1406"/>
        <end position="1426"/>
    </location>
</feature>
<reference evidence="7" key="1">
    <citation type="submission" date="2021-04" db="EMBL/GenBank/DDBJ databases">
        <title>Genome based classification of Actinospica acidithermotolerans sp. nov., an actinobacterium isolated from an Indonesian hot spring.</title>
        <authorList>
            <person name="Kusuma A.B."/>
            <person name="Putra K.E."/>
            <person name="Nafisah S."/>
            <person name="Loh J."/>
            <person name="Nouioui I."/>
            <person name="Goodfellow M."/>
        </authorList>
    </citation>
    <scope>NUCLEOTIDE SEQUENCE</scope>
    <source>
        <strain evidence="7">CSCA 57</strain>
    </source>
</reference>
<feature type="compositionally biased region" description="Gly residues" evidence="4">
    <location>
        <begin position="2115"/>
        <end position="2139"/>
    </location>
</feature>
<protein>
    <submittedName>
        <fullName evidence="7">Toxin</fullName>
    </submittedName>
</protein>
<dbReference type="Pfam" id="PF12256">
    <property type="entry name" value="TcdB_toxin_midN"/>
    <property type="match status" value="1"/>
</dbReference>
<feature type="region of interest" description="Disordered" evidence="4">
    <location>
        <begin position="2110"/>
        <end position="2141"/>
    </location>
</feature>
<dbReference type="PRINTS" id="PR01341">
    <property type="entry name" value="SALSPVBPROT"/>
</dbReference>
<evidence type="ECO:0000259" key="6">
    <source>
        <dbReference type="Pfam" id="PF12256"/>
    </source>
</evidence>
<dbReference type="Pfam" id="PF12255">
    <property type="entry name" value="TcdB_toxin_midC"/>
    <property type="match status" value="1"/>
</dbReference>
<evidence type="ECO:0000256" key="3">
    <source>
        <dbReference type="ARBA" id="ARBA00023026"/>
    </source>
</evidence>
<dbReference type="Pfam" id="PF03534">
    <property type="entry name" value="SpvB"/>
    <property type="match status" value="1"/>
</dbReference>
<feature type="region of interest" description="Disordered" evidence="4">
    <location>
        <begin position="1"/>
        <end position="30"/>
    </location>
</feature>
<feature type="domain" description="Insecticide toxin TcdB middle/N-terminal" evidence="6">
    <location>
        <begin position="696"/>
        <end position="837"/>
    </location>
</feature>
<dbReference type="PANTHER" id="PTHR32305">
    <property type="match status" value="1"/>
</dbReference>
<evidence type="ECO:0000313" key="8">
    <source>
        <dbReference type="Proteomes" id="UP000675781"/>
    </source>
</evidence>
<feature type="domain" description="Insecticide toxin TcdB middle/C-terminal" evidence="5">
    <location>
        <begin position="920"/>
        <end position="1057"/>
    </location>
</feature>
<feature type="region of interest" description="Disordered" evidence="4">
    <location>
        <begin position="884"/>
        <end position="914"/>
    </location>
</feature>
<dbReference type="RefSeq" id="WP_212528698.1">
    <property type="nucleotide sequence ID" value="NZ_JAGSOG010000050.1"/>
</dbReference>
<dbReference type="InterPro" id="IPR003284">
    <property type="entry name" value="Sal_SpvB"/>
</dbReference>
<comment type="caution">
    <text evidence="7">The sequence shown here is derived from an EMBL/GenBank/DDBJ whole genome shotgun (WGS) entry which is preliminary data.</text>
</comment>
<evidence type="ECO:0000313" key="7">
    <source>
        <dbReference type="EMBL" id="MBR7834177.1"/>
    </source>
</evidence>
<dbReference type="NCBIfam" id="TIGR03696">
    <property type="entry name" value="Rhs_assc_core"/>
    <property type="match status" value="1"/>
</dbReference>
<feature type="compositionally biased region" description="Basic and acidic residues" evidence="4">
    <location>
        <begin position="1407"/>
        <end position="1416"/>
    </location>
</feature>
<dbReference type="InterPro" id="IPR022044">
    <property type="entry name" value="TcdB_toxin_mid/C"/>
</dbReference>
<dbReference type="PANTHER" id="PTHR32305:SF15">
    <property type="entry name" value="PROTEIN RHSA-RELATED"/>
    <property type="match status" value="1"/>
</dbReference>
<dbReference type="InterPro" id="IPR050708">
    <property type="entry name" value="T6SS_VgrG/RHS"/>
</dbReference>
<comment type="subcellular location">
    <subcellularLocation>
        <location evidence="1">Secreted</location>
    </subcellularLocation>
</comment>
<keyword evidence="8" id="KW-1185">Reference proteome</keyword>
<sequence>MEQQAPAQPEPPHKDAAPPISLPKGGGAVRGIDETFGVNQSHGTASLTVPLPVSAGRDGWTPQHSLTYDSGGGNGPFGLGWTLDVPAITRRTDKGLPRYDDANESDIFVLTGADDLVPETDATGCRISRRRIVHGIAYTVYPYRPRIEGLYARIERWTDGGGRSHWRTISSDGITALFGYDPGSTVESHEETAREAGAPSRIYSYLLCRRFDLRGHLTVYEHRAESGQGVDTAAAHEAKRTPAQRAAQRYLHAVRYGNIEPWHAEWSEHGPEPALPGADGFHFALVLDYGEYDAAVPSPGDEGPRAVRPDPFSTYRAGFEIRTYRRCLRALMFHHFPDEPTCGPHRLVRALELRYTDQIETPDPAAPVYTTIAEVVDAGYGDDPGAAGSAHPRRLLRRALPPLEFEYSRAVVDPTIRQLPRESTRNLPQGFVDSALEWVDLHAEGLPGALYRGRDAWWYKRNLSPLEPASGARLGELERVAGLPAGTDVRLLDLTGGGHLDAVTFERGFAGYSERVGSEGWTPWQSFATMPTVPAQGPRQRMLDLTGNGTPDLLLAEDEVWLAYPSLGRAGYDSALPNRAPWDEGTGTTLVLSDEAESLHLADMTGDGLSDLVRTRNGEVAYWPNLGYGRFGRKVTMDRAPRLAAEGEFDPARVRLADIDGTGTADLLYLGVDGVLVCFNQSGNAWSRPRRLAVFPGASRETAVQVLDLRGTGTSCLVWSSSLPAEAGATLRYIDLMSAGKPHLLVRARNNVGGETRLTYAPSTRFCLADRERGEPWVTTLPFPVQVVERAEVFDWVTRSRFVTRYAYHHGYYDGLEREFRGFAVVDRWDTEEHRGDTAFPEAENWDAASWSPPTRTRSWFHTGAFELGEDVSRTLRAGYWREPHEPGCADTTPRLSHPVLDDGSAPGAGPLSPADLREAARSLKGSVLRTETYAEDGSPRASVPYTIEEHTYQVRCLQRIGGQRHGVFFSRKRESVSAFYDRIAHDPRVEHDVLLEADDFGQPLRAVAITYGRRRNRPAPEPALPREIQARLAYDQSRLHLRATRTSWTNPVLEADAHLLPLVAEVVTWEITGARPAASGPEGAGLFTPAELDSLWAAVDRPSATVPYEQAVASDVDGALDPDAPDAAPLRREVAHHRTHYRRDDLTGLLELGRAEPMGLPGQEFRLAFTPGLLARAYGSAKAAAAGVAVTSEDLIEGGYVRRDGHDGWWIPGEENRYSAGDGDTAATELARARAHFYRVRRVLDPFGVRRDDYDRYDLGAVRAVDQVGNVHSAAIDYRTLAPREVTDPNGNRARVLFDALGMVTASAVQGKEDEDLGDNLDGVVADLDPAAAARHLADPLADPLAVLGNASSRIVYDLDAFRRTRDDAQPKPVVAWTIDRETHLSDLRAGERTRCRHTLVYSDGSGHEAQHKTQAEPGPLAESGPRLAERWVGSGWTVRDNKGRPVRTYQKFFSATPGFEFAVRRGVSTVRLYDPPGRTAAMLHPDGTWTKTVSTPWSRIAFDQGDTASFPDPREDPDVGGYFTRLLGAGPFRSWVARRADGDYGETAADRSANQDAAVKTTAYADTPAVEHLDSAGRTCLTVTDLGPGGRHGVRHAYDCLGETIAVLDPAGRRLLEYLEREARPDGTTAYVLGRDLADREMLHHHMDSGGRWMLVDIGARPIRGWDERGFATRTRYDAARRPTHRYVTAPGGGERLQQRTVYGEGMPAANLCGEVFRHYDAGGFTANDSCDFKGNLVDRSRRLSVSYRSDVDWAPITELDHTAPAELAAALDAATAGLLEPELFQGRALHDALNRPVLAVAPHVDGAPRDIVMACYNEAGLVGRVDLWEQATDTPDHLLDPDTASTHPVRAIDYDAEGQRLRVVHGNGTVTTRSYNRRTLALTRLTTTRPSGYPADARTVQDLAYTYDPLGNVTRLRDDADIHDVVFFRNQRVDPTADYTYDPGYRLVRATGREHLGQAGVAAQVTDNDRSRIRLPNPGDGRAMANYAETYDYDPVGNLLAMAHRVAGTGWTRRYRYAEASRIEPGVTGDRLSATSLPGDPAHGPYSARYGYDAHGNTTSMPHLAALAWDEQNQLTATTRTVVHEGTGETTFYVYDSGGVRIRKVVEAPSGRGDGGTGGGGTGDGGTGTGGTGSGGRRLRERIYLGSAEYYREYDLDGESVTLERTQLAVAADRRSVALLERRTIGTDPAPARQLRYQYPNHLPTVCLELDEAAAVLSYEEYFPYGSTSYQAVDAQTELPKRYRWSGKERDEENGFSYHSARYYAPWLGRWTSADPEHLADGPNVYAYARQNPVTVIDPTGTVGLAIGAGAVALEAGGLELLGGGTLALTEGVGGGSLLAGGTVTEGLLGSTAVRWGGALLLGGLGMAITTYRPTARPEVHPYAGPYPVPSPAPPVPIPVPPPPVPDPKPVNPVPVAPPVPVVPPVPIPVPPIPIPVPPVPIPAPHATPRPRAVPRTRSTTDVLPRTWDIPRTRQRRKRALRYLTYTKVNPKNGRTYVGYTSGYGTVAELLKWRDAYHHMNLLGYGKARLDKVVDATLPYAEFRLDPSYWAIRGREQQMIDKFGGAIREKGLAHTRSGNDIRGVGKRNREGKLYDAAATAAFGRVAPYTGK</sequence>
<dbReference type="GO" id="GO:0005576">
    <property type="term" value="C:extracellular region"/>
    <property type="evidence" value="ECO:0007669"/>
    <property type="project" value="UniProtKB-SubCell"/>
</dbReference>
<organism evidence="7 8">
    <name type="scientific">Actinospica durhamensis</name>
    <dbReference type="NCBI Taxonomy" id="1508375"/>
    <lineage>
        <taxon>Bacteria</taxon>
        <taxon>Bacillati</taxon>
        <taxon>Actinomycetota</taxon>
        <taxon>Actinomycetes</taxon>
        <taxon>Catenulisporales</taxon>
        <taxon>Actinospicaceae</taxon>
        <taxon>Actinospica</taxon>
    </lineage>
</organism>
<dbReference type="InterPro" id="IPR022045">
    <property type="entry name" value="TcdB_toxin_mid/N"/>
</dbReference>
<evidence type="ECO:0000259" key="5">
    <source>
        <dbReference type="Pfam" id="PF12255"/>
    </source>
</evidence>
<dbReference type="GO" id="GO:0005737">
    <property type="term" value="C:cytoplasm"/>
    <property type="evidence" value="ECO:0007669"/>
    <property type="project" value="InterPro"/>
</dbReference>
<evidence type="ECO:0000256" key="4">
    <source>
        <dbReference type="SAM" id="MobiDB-lite"/>
    </source>
</evidence>
<keyword evidence="2" id="KW-0964">Secreted</keyword>
<proteinExistence type="predicted"/>
<dbReference type="InterPro" id="IPR028994">
    <property type="entry name" value="Integrin_alpha_N"/>
</dbReference>
<dbReference type="SUPFAM" id="SSF69318">
    <property type="entry name" value="Integrin alpha N-terminal domain"/>
    <property type="match status" value="1"/>
</dbReference>
<accession>A0A941IQG0</accession>
<keyword evidence="3" id="KW-0843">Virulence</keyword>
<dbReference type="EMBL" id="JAGSOG010000050">
    <property type="protein sequence ID" value="MBR7834177.1"/>
    <property type="molecule type" value="Genomic_DNA"/>
</dbReference>
<gene>
    <name evidence="7" type="ORF">KDL01_12955</name>
</gene>
<dbReference type="Proteomes" id="UP000675781">
    <property type="component" value="Unassembled WGS sequence"/>
</dbReference>
<evidence type="ECO:0000256" key="1">
    <source>
        <dbReference type="ARBA" id="ARBA00004613"/>
    </source>
</evidence>
<name>A0A941IQG0_9ACTN</name>
<dbReference type="InterPro" id="IPR022385">
    <property type="entry name" value="Rhs_assc_core"/>
</dbReference>
<dbReference type="Gene3D" id="2.180.10.10">
    <property type="entry name" value="RHS repeat-associated core"/>
    <property type="match status" value="1"/>
</dbReference>